<dbReference type="AlphaFoldDB" id="A0A6Y1QYW7"/>
<reference evidence="1" key="2">
    <citation type="submission" date="2019-10" db="EMBL/GenBank/DDBJ databases">
        <authorList>
            <consortium name="NCBI Pathogen Detection Project"/>
        </authorList>
    </citation>
    <scope>NUCLEOTIDE SEQUENCE</scope>
    <source>
        <strain evidence="1">Salmonella enterica</strain>
    </source>
</reference>
<protein>
    <submittedName>
        <fullName evidence="1">Uncharacterized protein</fullName>
    </submittedName>
</protein>
<sequence length="89" mass="10539">MPLPLREYYPIARAAELLECTIDDLLHWGATERIKICIKAHMLDAFFSIDNFEYSCREFIENYNLYSLNSEGTYDAIKLMEIIYNSFKE</sequence>
<reference evidence="1" key="1">
    <citation type="journal article" date="2018" name="Genome Biol.">
        <title>SKESA: strategic k-mer extension for scrupulous assemblies.</title>
        <authorList>
            <person name="Souvorov A."/>
            <person name="Agarwala R."/>
            <person name="Lipman D.J."/>
        </authorList>
    </citation>
    <scope>NUCLEOTIDE SEQUENCE</scope>
    <source>
        <strain evidence="1">Salmonella enterica</strain>
    </source>
</reference>
<name>A0A6Y1QYW7_SALDZ</name>
<evidence type="ECO:0000313" key="1">
    <source>
        <dbReference type="EMBL" id="HAB3965830.1"/>
    </source>
</evidence>
<feature type="non-terminal residue" evidence="1">
    <location>
        <position position="89"/>
    </location>
</feature>
<organism evidence="1">
    <name type="scientific">Salmonella diarizonae</name>
    <dbReference type="NCBI Taxonomy" id="59204"/>
    <lineage>
        <taxon>Bacteria</taxon>
        <taxon>Pseudomonadati</taxon>
        <taxon>Pseudomonadota</taxon>
        <taxon>Gammaproteobacteria</taxon>
        <taxon>Enterobacterales</taxon>
        <taxon>Enterobacteriaceae</taxon>
        <taxon>Salmonella</taxon>
    </lineage>
</organism>
<dbReference type="EMBL" id="DAAGOZ010000026">
    <property type="protein sequence ID" value="HAB3965830.1"/>
    <property type="molecule type" value="Genomic_DNA"/>
</dbReference>
<proteinExistence type="predicted"/>
<gene>
    <name evidence="1" type="ORF">GBX62_17800</name>
</gene>
<accession>A0A6Y1QYW7</accession>
<comment type="caution">
    <text evidence="1">The sequence shown here is derived from an EMBL/GenBank/DDBJ whole genome shotgun (WGS) entry which is preliminary data.</text>
</comment>